<dbReference type="EMBL" id="DF196791">
    <property type="protein sequence ID" value="GAC77148.1"/>
    <property type="molecule type" value="Genomic_DNA"/>
</dbReference>
<dbReference type="Gene3D" id="1.50.10.10">
    <property type="match status" value="1"/>
</dbReference>
<protein>
    <recommendedName>
        <fullName evidence="2">Alpha-L-rhamnosidase C-terminal domain-containing protein</fullName>
    </recommendedName>
</protein>
<dbReference type="InterPro" id="IPR012341">
    <property type="entry name" value="6hp_glycosidase-like_sf"/>
</dbReference>
<feature type="region of interest" description="Disordered" evidence="1">
    <location>
        <begin position="845"/>
        <end position="903"/>
    </location>
</feature>
<gene>
    <name evidence="3" type="ORF">PANT_25c00001</name>
</gene>
<dbReference type="InterPro" id="IPR035398">
    <property type="entry name" value="Bac_rhamnosid_C"/>
</dbReference>
<reference evidence="4" key="1">
    <citation type="journal article" date="2013" name="Genome Announc.">
        <title>Genome sequence of the basidiomycetous yeast Pseudozyma antarctica T-34, a producer of the glycolipid biosurfactants mannosylerythritol lipids.</title>
        <authorList>
            <person name="Morita T."/>
            <person name="Koike H."/>
            <person name="Koyama Y."/>
            <person name="Hagiwara H."/>
            <person name="Ito E."/>
            <person name="Fukuoka T."/>
            <person name="Imura T."/>
            <person name="Machida M."/>
            <person name="Kitamoto D."/>
        </authorList>
    </citation>
    <scope>NUCLEOTIDE SEQUENCE [LARGE SCALE GENOMIC DNA]</scope>
    <source>
        <strain evidence="4">T-34</strain>
    </source>
</reference>
<dbReference type="Pfam" id="PF17390">
    <property type="entry name" value="Bac_rhamnosid_C"/>
    <property type="match status" value="1"/>
</dbReference>
<sequence length="915" mass="97870">MRVPSSLPVAALAVLQQRTFLDANVHYAQSDTVVLKSDGSTPDVKLIDFGQNYEGHPVFEVVSAYGDTSALEVSYAESSTAFDSYMSDGPIILAAAMDPYRLKRFNISKPDVIENRLIQGGFRYQKFNLSSAGELRIRNIGTRPTVDTTPIKDLPGHFECSDENISRIWTTGARTAQLTEIPKNVIPDYWIVSQQGSLVDSVSPQNYAKGSALISYNVSVQVQPNTGAFTFGVLMDTLNNGLFIHVDVLGGTVTAAPSDGGESLATATFEPLQPTGSIPAAVSVRGSGITVTVDNKDVASFSHSRFTFGSFGLGAPFAHSAVFKDLKVIDLASGQTVYDNALTNRTFLDDFLMGSNPLSTIVDGSRRDRIAYNGDLDISIGVNFASTYATEFVDGSLDLLGSYRLEIGPFIPTAKIQQPPLPAPLAINQTGLIGYSFNLICAMAQAHFFTGNQSIADKWAPAIVSMLDWADSKIENGLFTLNDSAYVGDWNYYDPPQTGASAKFNTLYAYSLQQSRPLLQAAGINTTVYDARLDSLRKAINDRLWNSTLGAYVLSSEIADGFAQDAQAFAILAGVPQSNGISPSSILQMMDEKLLLDAGPLAFSNETAAYGFSSKISPYASSYHLRAALQVGDGDRAKRLLESMWSSMADPSNANYTNCMWETVNPDGTPGLGQGTSLCHGWGAGPTSELNKYVLGVTPTAPGFEEWQVKPVTLDLASATGRQPTPRGSIKVSWIFDNDLLRMEIDGPEGGKIYLPQPLRIALENSTFDVNGKIIGADEFPTNVSAALSGKRGPVANVFGASTSKRVVVHVVTMRIKAKPSKAGPPCAPTRNALPAHRCTTAPAAPAASVAPSLKNGASKKAAGSSKRPAKPVAKPVKPARRAPKQRANLPPKASPRKAAPGSNGRHWVVLFLTR</sequence>
<dbReference type="Proteomes" id="UP000011976">
    <property type="component" value="Unassembled WGS sequence"/>
</dbReference>
<dbReference type="InterPro" id="IPR008928">
    <property type="entry name" value="6-hairpin_glycosidase_sf"/>
</dbReference>
<dbReference type="Gene3D" id="2.60.420.10">
    <property type="entry name" value="Maltose phosphorylase, domain 3"/>
    <property type="match status" value="1"/>
</dbReference>
<proteinExistence type="predicted"/>
<dbReference type="GO" id="GO:0003824">
    <property type="term" value="F:catalytic activity"/>
    <property type="evidence" value="ECO:0007669"/>
    <property type="project" value="UniProtKB-ARBA"/>
</dbReference>
<evidence type="ECO:0000259" key="2">
    <source>
        <dbReference type="Pfam" id="PF17390"/>
    </source>
</evidence>
<dbReference type="PANTHER" id="PTHR34987:SF4">
    <property type="entry name" value="ALPHA-L-RHAMNOSIDASE C-TERMINAL DOMAIN-CONTAINING PROTEIN"/>
    <property type="match status" value="1"/>
</dbReference>
<dbReference type="AlphaFoldDB" id="M9MGL7"/>
<dbReference type="SUPFAM" id="SSF48208">
    <property type="entry name" value="Six-hairpin glycosidases"/>
    <property type="match status" value="1"/>
</dbReference>
<evidence type="ECO:0000313" key="3">
    <source>
        <dbReference type="EMBL" id="GAC77148.1"/>
    </source>
</evidence>
<organism evidence="3 4">
    <name type="scientific">Pseudozyma antarctica (strain T-34)</name>
    <name type="common">Yeast</name>
    <name type="synonym">Candida antarctica</name>
    <dbReference type="NCBI Taxonomy" id="1151754"/>
    <lineage>
        <taxon>Eukaryota</taxon>
        <taxon>Fungi</taxon>
        <taxon>Dikarya</taxon>
        <taxon>Basidiomycota</taxon>
        <taxon>Ustilaginomycotina</taxon>
        <taxon>Ustilaginomycetes</taxon>
        <taxon>Ustilaginales</taxon>
        <taxon>Ustilaginaceae</taxon>
        <taxon>Moesziomyces</taxon>
    </lineage>
</organism>
<dbReference type="Gene3D" id="2.60.120.560">
    <property type="entry name" value="Exo-inulinase, domain 1"/>
    <property type="match status" value="1"/>
</dbReference>
<accession>M9MGL7</accession>
<evidence type="ECO:0000256" key="1">
    <source>
        <dbReference type="SAM" id="MobiDB-lite"/>
    </source>
</evidence>
<evidence type="ECO:0000313" key="4">
    <source>
        <dbReference type="Proteomes" id="UP000011976"/>
    </source>
</evidence>
<name>M9MGL7_PSEA3</name>
<feature type="domain" description="Alpha-L-rhamnosidase C-terminal" evidence="2">
    <location>
        <begin position="696"/>
        <end position="753"/>
    </location>
</feature>
<dbReference type="GO" id="GO:0005975">
    <property type="term" value="P:carbohydrate metabolic process"/>
    <property type="evidence" value="ECO:0007669"/>
    <property type="project" value="InterPro"/>
</dbReference>
<dbReference type="STRING" id="1151754.M9MGL7"/>
<dbReference type="PANTHER" id="PTHR34987">
    <property type="entry name" value="C, PUTATIVE (AFU_ORTHOLOGUE AFUA_3G02880)-RELATED"/>
    <property type="match status" value="1"/>
</dbReference>